<dbReference type="InterPro" id="IPR053016">
    <property type="entry name" value="CTF18-RFC_complex"/>
</dbReference>
<protein>
    <submittedName>
        <fullName evidence="13">AAA domain-containing protein</fullName>
    </submittedName>
</protein>
<feature type="region of interest" description="Disordered" evidence="9">
    <location>
        <begin position="800"/>
        <end position="827"/>
    </location>
</feature>
<dbReference type="GO" id="GO:0005634">
    <property type="term" value="C:nucleus"/>
    <property type="evidence" value="ECO:0007669"/>
    <property type="project" value="UniProtKB-SubCell"/>
</dbReference>
<evidence type="ECO:0000313" key="11">
    <source>
        <dbReference type="EMBL" id="VDO04706.1"/>
    </source>
</evidence>
<comment type="subcellular location">
    <subcellularLocation>
        <location evidence="1">Nucleus</location>
    </subcellularLocation>
</comment>
<dbReference type="InterPro" id="IPR003593">
    <property type="entry name" value="AAA+_ATPase"/>
</dbReference>
<evidence type="ECO:0000259" key="10">
    <source>
        <dbReference type="SMART" id="SM00382"/>
    </source>
</evidence>
<evidence type="ECO:0000313" key="12">
    <source>
        <dbReference type="Proteomes" id="UP000278807"/>
    </source>
</evidence>
<dbReference type="CDD" id="cd18140">
    <property type="entry name" value="HLD_clamp_RFC"/>
    <property type="match status" value="1"/>
</dbReference>
<dbReference type="PANTHER" id="PTHR46765">
    <property type="entry name" value="P-LOOP CONTAINING NUCLEOSIDE TRIPHOSPHATE HYDROLASES SUPERFAMILY PROTEIN"/>
    <property type="match status" value="1"/>
</dbReference>
<feature type="domain" description="AAA+ ATPase" evidence="10">
    <location>
        <begin position="227"/>
        <end position="415"/>
    </location>
</feature>
<evidence type="ECO:0000256" key="7">
    <source>
        <dbReference type="ARBA" id="ARBA00023306"/>
    </source>
</evidence>
<keyword evidence="7" id="KW-0131">Cell cycle</keyword>
<dbReference type="CDD" id="cd00009">
    <property type="entry name" value="AAA"/>
    <property type="match status" value="1"/>
</dbReference>
<evidence type="ECO:0000256" key="6">
    <source>
        <dbReference type="ARBA" id="ARBA00023242"/>
    </source>
</evidence>
<evidence type="ECO:0000256" key="8">
    <source>
        <dbReference type="ARBA" id="ARBA00043975"/>
    </source>
</evidence>
<dbReference type="OrthoDB" id="2195431at2759"/>
<dbReference type="SUPFAM" id="SSF52540">
    <property type="entry name" value="P-loop containing nucleoside triphosphate hydrolases"/>
    <property type="match status" value="1"/>
</dbReference>
<dbReference type="GO" id="GO:0006260">
    <property type="term" value="P:DNA replication"/>
    <property type="evidence" value="ECO:0007669"/>
    <property type="project" value="UniProtKB-KW"/>
</dbReference>
<keyword evidence="6" id="KW-0539">Nucleus</keyword>
<evidence type="ECO:0000256" key="2">
    <source>
        <dbReference type="ARBA" id="ARBA00022705"/>
    </source>
</evidence>
<evidence type="ECO:0000256" key="3">
    <source>
        <dbReference type="ARBA" id="ARBA00022741"/>
    </source>
</evidence>
<dbReference type="Pfam" id="PF00004">
    <property type="entry name" value="AAA"/>
    <property type="match status" value="1"/>
</dbReference>
<dbReference type="InterPro" id="IPR003959">
    <property type="entry name" value="ATPase_AAA_core"/>
</dbReference>
<dbReference type="WBParaSite" id="HNAJ_0000866601-mRNA-1">
    <property type="protein sequence ID" value="HNAJ_0000866601-mRNA-1"/>
    <property type="gene ID" value="HNAJ_0000866601"/>
</dbReference>
<reference evidence="13" key="1">
    <citation type="submission" date="2016-04" db="UniProtKB">
        <authorList>
            <consortium name="WormBaseParasite"/>
        </authorList>
    </citation>
    <scope>IDENTIFICATION</scope>
</reference>
<organism evidence="13">
    <name type="scientific">Rodentolepis nana</name>
    <name type="common">Dwarf tapeworm</name>
    <name type="synonym">Hymenolepis nana</name>
    <dbReference type="NCBI Taxonomy" id="102285"/>
    <lineage>
        <taxon>Eukaryota</taxon>
        <taxon>Metazoa</taxon>
        <taxon>Spiralia</taxon>
        <taxon>Lophotrochozoa</taxon>
        <taxon>Platyhelminthes</taxon>
        <taxon>Cestoda</taxon>
        <taxon>Eucestoda</taxon>
        <taxon>Cyclophyllidea</taxon>
        <taxon>Hymenolepididae</taxon>
        <taxon>Rodentolepis</taxon>
    </lineage>
</organism>
<evidence type="ECO:0000256" key="4">
    <source>
        <dbReference type="ARBA" id="ARBA00022840"/>
    </source>
</evidence>
<sequence length="923" mass="103396">MSQIVCESDEYHLKHARKHLIDLDSPEEGPSTSQPPKRRKTIPVIPTSPTLKRSERFLHNRIPSSGDYVPITFSDGRRRYLSVESGSNSTGISVTLKQHKRLLPEDLCNLINEAEQLGKSQRTMDSAEGLNFSTQIESQLWVKKYEPACYLDLISAEHVNRKLLSWLKAWDLSVFGVESKVVQSRAWQSGDATNEGDQKPKQQHYQQRSEEEIMIAQMDPKDGRRPNYRIVLISGPPGLGKTTMAHLLSRHAGYQVVETNARCKSSWVPDRPVSGKSPEKLDYQRISPLSESVVFAPSYSSDDRTPSAMRERLEAVVSSQASLNANVGGDAGSGAALKPSCLIIDEVDGALPAAVEVLAEAAATPLIQERKRSKKKALVLKRPVICICNDLYAPSIRPLRAPGASCYILRLPPIDSNRLVERLDQIARLEDIVVDKQFLSILAETSGRDIRSCLNVLQFAKVTQIHQKRPPTMAELMAGLEGSMSKDTQYNLFSAWQAVFTIPAPHILTRRINQISNPLRSRAQLQQEHLVSDTTLSARIQITMEVCDSTGETPNLILGLFENYLNCRMKDASMQKARSASDWLVYSDCLLQHVQSQHDYTFMRYVSLLPAWFHLAFASTTRPLTESRWTSANSSSFSSAVIRWPTAYNENTVAQNRTISTLESLIENQWRSGGPSSALTTLRFLTHRQFLLDASSYVNRLLSVMSVHLRPVNTQLYNVQEREHLLHLISIMISLGLDWVPHQTSDTGEPTYRLEPPLDTVAQFSSSVNKSPDLSNLPYAIKQMMARELAMERVRRAEAANAPPVRNDEEGAGGMSAGSLRPTASKPHVTAYTDGRMNVVPTSGSFMASRLAPKAAPLMAAAEKKVRRDFFGRPIVEKEVESKKNQEPEEHCPINKTVWFKFKEGHSNAVRRPFFMKRFLKGN</sequence>
<dbReference type="AlphaFoldDB" id="A0A158QI44"/>
<accession>A0A158QI44</accession>
<dbReference type="PANTHER" id="PTHR46765:SF1">
    <property type="entry name" value="P-LOOP CONTAINING NUCLEOSIDE TRIPHOSPHATE HYDROLASES SUPERFAMILY PROTEIN"/>
    <property type="match status" value="1"/>
</dbReference>
<feature type="region of interest" description="Disordered" evidence="9">
    <location>
        <begin position="19"/>
        <end position="44"/>
    </location>
</feature>
<evidence type="ECO:0000256" key="1">
    <source>
        <dbReference type="ARBA" id="ARBA00004123"/>
    </source>
</evidence>
<dbReference type="Gene3D" id="3.40.50.300">
    <property type="entry name" value="P-loop containing nucleotide triphosphate hydrolases"/>
    <property type="match status" value="2"/>
</dbReference>
<dbReference type="InterPro" id="IPR027417">
    <property type="entry name" value="P-loop_NTPase"/>
</dbReference>
<reference evidence="11 12" key="2">
    <citation type="submission" date="2018-11" db="EMBL/GenBank/DDBJ databases">
        <authorList>
            <consortium name="Pathogen Informatics"/>
        </authorList>
    </citation>
    <scope>NUCLEOTIDE SEQUENCE [LARGE SCALE GENOMIC DNA]</scope>
</reference>
<dbReference type="SMART" id="SM00382">
    <property type="entry name" value="AAA"/>
    <property type="match status" value="1"/>
</dbReference>
<feature type="region of interest" description="Disordered" evidence="9">
    <location>
        <begin position="187"/>
        <end position="208"/>
    </location>
</feature>
<evidence type="ECO:0000256" key="5">
    <source>
        <dbReference type="ARBA" id="ARBA00023125"/>
    </source>
</evidence>
<evidence type="ECO:0000256" key="9">
    <source>
        <dbReference type="SAM" id="MobiDB-lite"/>
    </source>
</evidence>
<proteinExistence type="inferred from homology"/>
<gene>
    <name evidence="11" type="ORF">HNAJ_LOCUS8662</name>
</gene>
<dbReference type="GO" id="GO:0016887">
    <property type="term" value="F:ATP hydrolysis activity"/>
    <property type="evidence" value="ECO:0007669"/>
    <property type="project" value="InterPro"/>
</dbReference>
<keyword evidence="5" id="KW-0238">DNA-binding</keyword>
<keyword evidence="12" id="KW-1185">Reference proteome</keyword>
<comment type="similarity">
    <text evidence="8">Belongs to the activator 1 small subunits family. CTF18 subfamily.</text>
</comment>
<dbReference type="GO" id="GO:0003677">
    <property type="term" value="F:DNA binding"/>
    <property type="evidence" value="ECO:0007669"/>
    <property type="project" value="UniProtKB-KW"/>
</dbReference>
<dbReference type="InterPro" id="IPR047854">
    <property type="entry name" value="RFC_lid"/>
</dbReference>
<dbReference type="STRING" id="102285.A0A158QI44"/>
<dbReference type="GO" id="GO:0005524">
    <property type="term" value="F:ATP binding"/>
    <property type="evidence" value="ECO:0007669"/>
    <property type="project" value="UniProtKB-KW"/>
</dbReference>
<dbReference type="Proteomes" id="UP000278807">
    <property type="component" value="Unassembled WGS sequence"/>
</dbReference>
<dbReference type="Gene3D" id="1.10.8.60">
    <property type="match status" value="1"/>
</dbReference>
<keyword evidence="3" id="KW-0547">Nucleotide-binding</keyword>
<name>A0A158QI44_RODNA</name>
<keyword evidence="2" id="KW-0235">DNA replication</keyword>
<dbReference type="EMBL" id="UZAE01012352">
    <property type="protein sequence ID" value="VDO04706.1"/>
    <property type="molecule type" value="Genomic_DNA"/>
</dbReference>
<evidence type="ECO:0000313" key="13">
    <source>
        <dbReference type="WBParaSite" id="HNAJ_0000866601-mRNA-1"/>
    </source>
</evidence>
<keyword evidence="4" id="KW-0067">ATP-binding</keyword>